<gene>
    <name evidence="9" type="ORF">RS75_22425</name>
</gene>
<dbReference type="RefSeq" id="WP_045024601.1">
    <property type="nucleotide sequence ID" value="NZ_JWJH01000029.1"/>
</dbReference>
<dbReference type="InterPro" id="IPR000515">
    <property type="entry name" value="MetI-like"/>
</dbReference>
<evidence type="ECO:0000256" key="6">
    <source>
        <dbReference type="ARBA" id="ARBA00023136"/>
    </source>
</evidence>
<evidence type="ECO:0000256" key="4">
    <source>
        <dbReference type="ARBA" id="ARBA00022692"/>
    </source>
</evidence>
<evidence type="ECO:0000256" key="5">
    <source>
        <dbReference type="ARBA" id="ARBA00022989"/>
    </source>
</evidence>
<dbReference type="PANTHER" id="PTHR43163:SF6">
    <property type="entry name" value="DIPEPTIDE TRANSPORT SYSTEM PERMEASE PROTEIN DPPB-RELATED"/>
    <property type="match status" value="1"/>
</dbReference>
<keyword evidence="2 7" id="KW-0813">Transport</keyword>
<dbReference type="EMBL" id="JWJH01000029">
    <property type="protein sequence ID" value="KJF65599.1"/>
    <property type="molecule type" value="Genomic_DNA"/>
</dbReference>
<feature type="domain" description="ABC transmembrane type-1" evidence="8">
    <location>
        <begin position="95"/>
        <end position="292"/>
    </location>
</feature>
<feature type="transmembrane region" description="Helical" evidence="7">
    <location>
        <begin position="239"/>
        <end position="267"/>
    </location>
</feature>
<comment type="caution">
    <text evidence="9">The sequence shown here is derived from an EMBL/GenBank/DDBJ whole genome shotgun (WGS) entry which is preliminary data.</text>
</comment>
<evidence type="ECO:0000256" key="1">
    <source>
        <dbReference type="ARBA" id="ARBA00004651"/>
    </source>
</evidence>
<accession>A0ABR5CL69</accession>
<evidence type="ECO:0000313" key="9">
    <source>
        <dbReference type="EMBL" id="KJF65599.1"/>
    </source>
</evidence>
<comment type="similarity">
    <text evidence="7">Belongs to the binding-protein-dependent transport system permease family.</text>
</comment>
<keyword evidence="10" id="KW-1185">Reference proteome</keyword>
<proteinExistence type="inferred from homology"/>
<evidence type="ECO:0000259" key="8">
    <source>
        <dbReference type="PROSITE" id="PS50928"/>
    </source>
</evidence>
<evidence type="ECO:0000256" key="7">
    <source>
        <dbReference type="RuleBase" id="RU363032"/>
    </source>
</evidence>
<reference evidence="9 10" key="1">
    <citation type="submission" date="2015-03" db="EMBL/GenBank/DDBJ databases">
        <title>Draft Genome Sequences of Agrobacterium nepotum Strain 39/7T (= CFBP 7436T = LMG 26435T) and Agrobacterium sp. Strain KFB 330 (= CFBP 8308 = LMG 28674).</title>
        <authorList>
            <person name="Kuzmanovic N."/>
            <person name="Pulawska J."/>
            <person name="Obradovic A."/>
        </authorList>
    </citation>
    <scope>NUCLEOTIDE SEQUENCE [LARGE SCALE GENOMIC DNA]</scope>
    <source>
        <strain evidence="9 10">39/7</strain>
    </source>
</reference>
<dbReference type="Pfam" id="PF19300">
    <property type="entry name" value="BPD_transp_1_N"/>
    <property type="match status" value="1"/>
</dbReference>
<dbReference type="Gene3D" id="1.10.3720.10">
    <property type="entry name" value="MetI-like"/>
    <property type="match status" value="1"/>
</dbReference>
<organism evidence="9 10">
    <name type="scientific">Rhizobium nepotum 39/7</name>
    <dbReference type="NCBI Taxonomy" id="1368418"/>
    <lineage>
        <taxon>Bacteria</taxon>
        <taxon>Pseudomonadati</taxon>
        <taxon>Pseudomonadota</taxon>
        <taxon>Alphaproteobacteria</taxon>
        <taxon>Hyphomicrobiales</taxon>
        <taxon>Rhizobiaceae</taxon>
        <taxon>Rhizobium/Agrobacterium group</taxon>
        <taxon>Rhizobium</taxon>
    </lineage>
</organism>
<dbReference type="InterPro" id="IPR035906">
    <property type="entry name" value="MetI-like_sf"/>
</dbReference>
<dbReference type="SUPFAM" id="SSF161098">
    <property type="entry name" value="MetI-like"/>
    <property type="match status" value="1"/>
</dbReference>
<dbReference type="InterPro" id="IPR045621">
    <property type="entry name" value="BPD_transp_1_N"/>
</dbReference>
<keyword evidence="3" id="KW-1003">Cell membrane</keyword>
<dbReference type="PANTHER" id="PTHR43163">
    <property type="entry name" value="DIPEPTIDE TRANSPORT SYSTEM PERMEASE PROTEIN DPPB-RELATED"/>
    <property type="match status" value="1"/>
</dbReference>
<protein>
    <submittedName>
        <fullName evidence="9">ABC transporter permease</fullName>
    </submittedName>
</protein>
<evidence type="ECO:0000313" key="10">
    <source>
        <dbReference type="Proteomes" id="UP000052068"/>
    </source>
</evidence>
<feature type="transmembrane region" description="Helical" evidence="7">
    <location>
        <begin position="143"/>
        <end position="161"/>
    </location>
</feature>
<feature type="transmembrane region" description="Helical" evidence="7">
    <location>
        <begin position="167"/>
        <end position="186"/>
    </location>
</feature>
<dbReference type="Proteomes" id="UP000052068">
    <property type="component" value="Unassembled WGS sequence"/>
</dbReference>
<dbReference type="PROSITE" id="PS50928">
    <property type="entry name" value="ABC_TM1"/>
    <property type="match status" value="1"/>
</dbReference>
<feature type="transmembrane region" description="Helical" evidence="7">
    <location>
        <begin position="12"/>
        <end position="30"/>
    </location>
</feature>
<evidence type="ECO:0000256" key="2">
    <source>
        <dbReference type="ARBA" id="ARBA00022448"/>
    </source>
</evidence>
<sequence>MNLRYLQRSLVQIVPVLYIVSLIVFILVYLTGDPSALLVPEDATEADRLALVAAWGLDRPWYVQYLVYMRNILSGDFGVSYRYGTEALPIVLERIPATLLLTAGALVVAIAIAVPSGIIAALKHDTASDVIVSGISVLGKAMPTFWVGIMLVLVFGVWLRVLPVSGGGSFAHLILPAVTLGTGFAADLTKLIRASMLEVLGRDYVRTARAKGIPERVIVFKHVLRNALIPALTMTSLHVIALLGGALVTETVFAWPGLGLLVVNAIYTKDMAVIQIAVFVITLMTLLINFATDLLYRAIDPRVKL</sequence>
<comment type="subcellular location">
    <subcellularLocation>
        <location evidence="1 7">Cell membrane</location>
        <topology evidence="1 7">Multi-pass membrane protein</topology>
    </subcellularLocation>
</comment>
<name>A0ABR5CL69_9HYPH</name>
<keyword evidence="6 7" id="KW-0472">Membrane</keyword>
<feature type="transmembrane region" description="Helical" evidence="7">
    <location>
        <begin position="99"/>
        <end position="122"/>
    </location>
</feature>
<keyword evidence="5 7" id="KW-1133">Transmembrane helix</keyword>
<keyword evidence="4 7" id="KW-0812">Transmembrane</keyword>
<dbReference type="CDD" id="cd06261">
    <property type="entry name" value="TM_PBP2"/>
    <property type="match status" value="1"/>
</dbReference>
<feature type="transmembrane region" description="Helical" evidence="7">
    <location>
        <begin position="273"/>
        <end position="296"/>
    </location>
</feature>
<dbReference type="Pfam" id="PF00528">
    <property type="entry name" value="BPD_transp_1"/>
    <property type="match status" value="1"/>
</dbReference>
<evidence type="ECO:0000256" key="3">
    <source>
        <dbReference type="ARBA" id="ARBA00022475"/>
    </source>
</evidence>